<keyword evidence="9" id="KW-0418">Kinase</keyword>
<evidence type="ECO:0000256" key="8">
    <source>
        <dbReference type="ARBA" id="ARBA00022741"/>
    </source>
</evidence>
<feature type="domain" description="Protein kinase" evidence="18">
    <location>
        <begin position="449"/>
        <end position="704"/>
    </location>
</feature>
<dbReference type="Gene3D" id="1.10.510.10">
    <property type="entry name" value="Transferase(Phosphotransferase) domain 1"/>
    <property type="match status" value="1"/>
</dbReference>
<keyword evidence="8 16" id="KW-0547">Nucleotide-binding</keyword>
<proteinExistence type="inferred from homology"/>
<dbReference type="SMART" id="SM00220">
    <property type="entry name" value="S_TKc"/>
    <property type="match status" value="1"/>
</dbReference>
<dbReference type="GO" id="GO:0004674">
    <property type="term" value="F:protein serine/threonine kinase activity"/>
    <property type="evidence" value="ECO:0007669"/>
    <property type="project" value="UniProtKB-KW"/>
</dbReference>
<evidence type="ECO:0000259" key="19">
    <source>
        <dbReference type="PROSITE" id="PS50112"/>
    </source>
</evidence>
<evidence type="ECO:0000256" key="1">
    <source>
        <dbReference type="ARBA" id="ARBA00004370"/>
    </source>
</evidence>
<dbReference type="GO" id="GO:0005524">
    <property type="term" value="F:ATP binding"/>
    <property type="evidence" value="ECO:0007669"/>
    <property type="project" value="UniProtKB-UniRule"/>
</dbReference>
<dbReference type="InterPro" id="IPR017441">
    <property type="entry name" value="Protein_kinase_ATP_BS"/>
</dbReference>
<dbReference type="GO" id="GO:0016020">
    <property type="term" value="C:membrane"/>
    <property type="evidence" value="ECO:0007669"/>
    <property type="project" value="UniProtKB-SubCell"/>
</dbReference>
<protein>
    <recommendedName>
        <fullName evidence="3">non-specific serine/threonine protein kinase</fullName>
        <ecNumber evidence="3">2.7.11.1</ecNumber>
    </recommendedName>
</protein>
<dbReference type="PROSITE" id="PS50011">
    <property type="entry name" value="PROTEIN_KINASE_DOM"/>
    <property type="match status" value="1"/>
</dbReference>
<keyword evidence="4" id="KW-0723">Serine/threonine-protein kinase</keyword>
<comment type="subcellular location">
    <subcellularLocation>
        <location evidence="1">Membrane</location>
    </subcellularLocation>
</comment>
<keyword evidence="11" id="KW-0157">Chromophore</keyword>
<dbReference type="PROSITE" id="PS00107">
    <property type="entry name" value="PROTEIN_KINASE_ATP"/>
    <property type="match status" value="1"/>
</dbReference>
<dbReference type="FunFam" id="3.30.200.20:FF:000060">
    <property type="entry name" value="Serine/threonine-protein kinase isoform 1"/>
    <property type="match status" value="1"/>
</dbReference>
<dbReference type="PANTHER" id="PTHR44329">
    <property type="entry name" value="SERINE/THREONINE-PROTEIN KINASE TNNI3K-RELATED"/>
    <property type="match status" value="1"/>
</dbReference>
<name>A0A7N0TX79_KALFE</name>
<keyword evidence="12" id="KW-0472">Membrane</keyword>
<evidence type="ECO:0000256" key="3">
    <source>
        <dbReference type="ARBA" id="ARBA00012513"/>
    </source>
</evidence>
<evidence type="ECO:0000256" key="4">
    <source>
        <dbReference type="ARBA" id="ARBA00022527"/>
    </source>
</evidence>
<evidence type="ECO:0000256" key="16">
    <source>
        <dbReference type="PROSITE-ProRule" id="PRU10141"/>
    </source>
</evidence>
<dbReference type="Gramene" id="Kaladp0046s0344.1.v1.1">
    <property type="protein sequence ID" value="Kaladp0046s0344.1.v1.1"/>
    <property type="gene ID" value="Kaladp0046s0344.v1.1"/>
</dbReference>
<dbReference type="CDD" id="cd00130">
    <property type="entry name" value="PAS"/>
    <property type="match status" value="1"/>
</dbReference>
<feature type="region of interest" description="Disordered" evidence="17">
    <location>
        <begin position="194"/>
        <end position="219"/>
    </location>
</feature>
<dbReference type="SMART" id="SM00091">
    <property type="entry name" value="PAS"/>
    <property type="match status" value="1"/>
</dbReference>
<keyword evidence="7" id="KW-0808">Transferase</keyword>
<dbReference type="SUPFAM" id="SSF56112">
    <property type="entry name" value="Protein kinase-like (PK-like)"/>
    <property type="match status" value="1"/>
</dbReference>
<feature type="region of interest" description="Disordered" evidence="17">
    <location>
        <begin position="242"/>
        <end position="267"/>
    </location>
</feature>
<dbReference type="SUPFAM" id="SSF55785">
    <property type="entry name" value="PYP-like sensor domain (PAS domain)"/>
    <property type="match status" value="1"/>
</dbReference>
<dbReference type="Gene3D" id="3.30.450.20">
    <property type="entry name" value="PAS domain"/>
    <property type="match status" value="1"/>
</dbReference>
<feature type="compositionally biased region" description="Polar residues" evidence="17">
    <location>
        <begin position="323"/>
        <end position="335"/>
    </location>
</feature>
<organism evidence="20 21">
    <name type="scientific">Kalanchoe fedtschenkoi</name>
    <name type="common">Lavender scallops</name>
    <name type="synonym">South American air plant</name>
    <dbReference type="NCBI Taxonomy" id="63787"/>
    <lineage>
        <taxon>Eukaryota</taxon>
        <taxon>Viridiplantae</taxon>
        <taxon>Streptophyta</taxon>
        <taxon>Embryophyta</taxon>
        <taxon>Tracheophyta</taxon>
        <taxon>Spermatophyta</taxon>
        <taxon>Magnoliopsida</taxon>
        <taxon>eudicotyledons</taxon>
        <taxon>Gunneridae</taxon>
        <taxon>Pentapetalae</taxon>
        <taxon>Saxifragales</taxon>
        <taxon>Crassulaceae</taxon>
        <taxon>Kalanchoe</taxon>
    </lineage>
</organism>
<dbReference type="CDD" id="cd13999">
    <property type="entry name" value="STKc_MAP3K-like"/>
    <property type="match status" value="1"/>
</dbReference>
<dbReference type="EC" id="2.7.11.1" evidence="3"/>
<dbReference type="EnsemblPlants" id="Kaladp0046s0344.1.v1.1">
    <property type="protein sequence ID" value="Kaladp0046s0344.1.v1.1"/>
    <property type="gene ID" value="Kaladp0046s0344.v1.1"/>
</dbReference>
<comment type="similarity">
    <text evidence="2">Belongs to the protein kinase superfamily. TKL Ser/Thr protein kinase family. RAF subfamily.</text>
</comment>
<evidence type="ECO:0000256" key="13">
    <source>
        <dbReference type="ARBA" id="ARBA00023170"/>
    </source>
</evidence>
<evidence type="ECO:0000256" key="10">
    <source>
        <dbReference type="ARBA" id="ARBA00022840"/>
    </source>
</evidence>
<feature type="region of interest" description="Disordered" evidence="17">
    <location>
        <begin position="409"/>
        <end position="435"/>
    </location>
</feature>
<reference evidence="20" key="1">
    <citation type="submission" date="2021-01" db="UniProtKB">
        <authorList>
            <consortium name="EnsemblPlants"/>
        </authorList>
    </citation>
    <scope>IDENTIFICATION</scope>
</reference>
<dbReference type="NCBIfam" id="TIGR00229">
    <property type="entry name" value="sensory_box"/>
    <property type="match status" value="1"/>
</dbReference>
<evidence type="ECO:0000256" key="7">
    <source>
        <dbReference type="ARBA" id="ARBA00022679"/>
    </source>
</evidence>
<dbReference type="InterPro" id="IPR001245">
    <property type="entry name" value="Ser-Thr/Tyr_kinase_cat_dom"/>
</dbReference>
<feature type="region of interest" description="Disordered" evidence="17">
    <location>
        <begin position="307"/>
        <end position="335"/>
    </location>
</feature>
<comment type="catalytic activity">
    <reaction evidence="14">
        <text>L-threonyl-[protein] + ATP = O-phospho-L-threonyl-[protein] + ADP + H(+)</text>
        <dbReference type="Rhea" id="RHEA:46608"/>
        <dbReference type="Rhea" id="RHEA-COMP:11060"/>
        <dbReference type="Rhea" id="RHEA-COMP:11605"/>
        <dbReference type="ChEBI" id="CHEBI:15378"/>
        <dbReference type="ChEBI" id="CHEBI:30013"/>
        <dbReference type="ChEBI" id="CHEBI:30616"/>
        <dbReference type="ChEBI" id="CHEBI:61977"/>
        <dbReference type="ChEBI" id="CHEBI:456216"/>
        <dbReference type="EC" id="2.7.11.1"/>
    </reaction>
</comment>
<dbReference type="Gene3D" id="3.30.200.20">
    <property type="entry name" value="Phosphorylase Kinase, domain 1"/>
    <property type="match status" value="1"/>
</dbReference>
<dbReference type="InterPro" id="IPR011009">
    <property type="entry name" value="Kinase-like_dom_sf"/>
</dbReference>
<dbReference type="PRINTS" id="PR00109">
    <property type="entry name" value="TYRKINASE"/>
</dbReference>
<dbReference type="InterPro" id="IPR008271">
    <property type="entry name" value="Ser/Thr_kinase_AS"/>
</dbReference>
<dbReference type="GO" id="GO:0009881">
    <property type="term" value="F:photoreceptor activity"/>
    <property type="evidence" value="ECO:0007669"/>
    <property type="project" value="UniProtKB-KW"/>
</dbReference>
<keyword evidence="6" id="KW-0716">Sensory transduction</keyword>
<keyword evidence="13" id="KW-0675">Receptor</keyword>
<dbReference type="OMA" id="NLKKIQW"/>
<evidence type="ECO:0000256" key="17">
    <source>
        <dbReference type="SAM" id="MobiDB-lite"/>
    </source>
</evidence>
<dbReference type="InterPro" id="IPR013767">
    <property type="entry name" value="PAS_fold"/>
</dbReference>
<evidence type="ECO:0000313" key="21">
    <source>
        <dbReference type="Proteomes" id="UP000594263"/>
    </source>
</evidence>
<dbReference type="PROSITE" id="PS00108">
    <property type="entry name" value="PROTEIN_KINASE_ST"/>
    <property type="match status" value="1"/>
</dbReference>
<feature type="binding site" evidence="16">
    <location>
        <position position="476"/>
    </location>
    <ligand>
        <name>ATP</name>
        <dbReference type="ChEBI" id="CHEBI:30616"/>
    </ligand>
</feature>
<evidence type="ECO:0000256" key="15">
    <source>
        <dbReference type="ARBA" id="ARBA00048679"/>
    </source>
</evidence>
<evidence type="ECO:0000256" key="2">
    <source>
        <dbReference type="ARBA" id="ARBA00010507"/>
    </source>
</evidence>
<keyword evidence="5" id="KW-0600">Photoreceptor protein</keyword>
<dbReference type="InterPro" id="IPR000719">
    <property type="entry name" value="Prot_kinase_dom"/>
</dbReference>
<dbReference type="PROSITE" id="PS50112">
    <property type="entry name" value="PAS"/>
    <property type="match status" value="1"/>
</dbReference>
<evidence type="ECO:0000256" key="12">
    <source>
        <dbReference type="ARBA" id="ARBA00023136"/>
    </source>
</evidence>
<sequence>MDGGGGQGTYRVLVDRFQSLEASHSKLRKQFAVLVQEQQERGKVGVDSGSMEVDSDWGHVPGSFASPYRSVLESMGHAVHVSAAATGELIYWNYSAEKLYGWRNYEVLGQRLDLLLNEEYYLPVRKIMEGLIPGKSWSGQFPLRKKSGEVFMAIVTKSLLYEEGELVGVITVSSDASVFNSINSQQLRVNYAQANGTPSEGESHPKKIQRVPRPQITSAPRVASSVSNLALKVLSFKRGTDAGHQKFEDSGEETLSHGKPPKHSVHLHPFESSAEASLQKEDSQLEISQPAKAVAKFLSKLHIRKLGGSESEEDEGHSRNGHADSSGSKGDGENSNFLKELKVKAWYRDIIGSGEDNGKLHRSNYVCDAQRIHHDMYGSVFVDNREFLASENFDETLKVPDIEDAQHTIENASEPPNSEDSVGRTSEASSRGAHESNPMLECDIRWEDLNLREKIGQGSYAVVYRGIWNGSDVAIKVFVGNDQLEETLPDYRKEINIMRRLRHPNVLLFMGAVYSKERLAIITEYMPRGSLFKTLHKNSQMMDIKRRLRMALDVAKGMNYLHRLNPPIVHRDLKTSNLLVDRNWTVKVGDFGLSRLKNSTFLTAKSGRGTPQWMAPEVLRNEPSNEKSDVFSFGVILWELVTESVPWSELNSLQVVGVVGFMDRRLEIPDGINPQISSIINDCWQTNPGQRPSFEEIIKRMGRINHNSNPSADNKME</sequence>
<keyword evidence="10 16" id="KW-0067">ATP-binding</keyword>
<accession>A0A7N0TX79</accession>
<evidence type="ECO:0000256" key="6">
    <source>
        <dbReference type="ARBA" id="ARBA00022606"/>
    </source>
</evidence>
<evidence type="ECO:0000256" key="5">
    <source>
        <dbReference type="ARBA" id="ARBA00022543"/>
    </source>
</evidence>
<dbReference type="InterPro" id="IPR035965">
    <property type="entry name" value="PAS-like_dom_sf"/>
</dbReference>
<evidence type="ECO:0000259" key="18">
    <source>
        <dbReference type="PROSITE" id="PS50011"/>
    </source>
</evidence>
<dbReference type="InterPro" id="IPR051681">
    <property type="entry name" value="Ser/Thr_Kinases-Pseudokinases"/>
</dbReference>
<dbReference type="AlphaFoldDB" id="A0A7N0TX79"/>
<keyword evidence="21" id="KW-1185">Reference proteome</keyword>
<evidence type="ECO:0000256" key="14">
    <source>
        <dbReference type="ARBA" id="ARBA00047899"/>
    </source>
</evidence>
<comment type="catalytic activity">
    <reaction evidence="15">
        <text>L-seryl-[protein] + ATP = O-phospho-L-seryl-[protein] + ADP + H(+)</text>
        <dbReference type="Rhea" id="RHEA:17989"/>
        <dbReference type="Rhea" id="RHEA-COMP:9863"/>
        <dbReference type="Rhea" id="RHEA-COMP:11604"/>
        <dbReference type="ChEBI" id="CHEBI:15378"/>
        <dbReference type="ChEBI" id="CHEBI:29999"/>
        <dbReference type="ChEBI" id="CHEBI:30616"/>
        <dbReference type="ChEBI" id="CHEBI:83421"/>
        <dbReference type="ChEBI" id="CHEBI:456216"/>
        <dbReference type="EC" id="2.7.11.1"/>
    </reaction>
</comment>
<evidence type="ECO:0000256" key="9">
    <source>
        <dbReference type="ARBA" id="ARBA00022777"/>
    </source>
</evidence>
<dbReference type="Pfam" id="PF07714">
    <property type="entry name" value="PK_Tyr_Ser-Thr"/>
    <property type="match status" value="1"/>
</dbReference>
<dbReference type="PANTHER" id="PTHR44329:SF47">
    <property type="entry name" value="SERINE_THREONINE-PROTEIN KINASE ROCO5-RELATED"/>
    <property type="match status" value="1"/>
</dbReference>
<dbReference type="GO" id="GO:0006355">
    <property type="term" value="P:regulation of DNA-templated transcription"/>
    <property type="evidence" value="ECO:0007669"/>
    <property type="project" value="InterPro"/>
</dbReference>
<dbReference type="Proteomes" id="UP000594263">
    <property type="component" value="Unplaced"/>
</dbReference>
<dbReference type="FunFam" id="1.10.510.10:FF:000476">
    <property type="entry name" value="PAS domain-containing protein tyrosine kinase family protein"/>
    <property type="match status" value="1"/>
</dbReference>
<feature type="domain" description="PAS" evidence="19">
    <location>
        <begin position="87"/>
        <end position="135"/>
    </location>
</feature>
<dbReference type="Pfam" id="PF00989">
    <property type="entry name" value="PAS"/>
    <property type="match status" value="1"/>
</dbReference>
<evidence type="ECO:0000256" key="11">
    <source>
        <dbReference type="ARBA" id="ARBA00022991"/>
    </source>
</evidence>
<evidence type="ECO:0000313" key="20">
    <source>
        <dbReference type="EnsemblPlants" id="Kaladp0046s0344.1.v1.1"/>
    </source>
</evidence>
<dbReference type="InterPro" id="IPR000014">
    <property type="entry name" value="PAS"/>
</dbReference>
<feature type="compositionally biased region" description="Polar residues" evidence="17">
    <location>
        <begin position="409"/>
        <end position="429"/>
    </location>
</feature>